<dbReference type="EMBL" id="PCSH01000060">
    <property type="protein sequence ID" value="PIP41466.1"/>
    <property type="molecule type" value="Genomic_DNA"/>
</dbReference>
<feature type="domain" description="Helix-turn-helix" evidence="1">
    <location>
        <begin position="6"/>
        <end position="49"/>
    </location>
</feature>
<protein>
    <submittedName>
        <fullName evidence="2">DNA-binding protein</fullName>
    </submittedName>
</protein>
<sequence length="61" mass="7429">MFTVWSVKQVAQYLQVNERTIYKLAQKGKIPCFRVADTWRFWKRKIARWSQLTPSIKNARR</sequence>
<keyword evidence="2" id="KW-0238">DNA-binding</keyword>
<dbReference type="Pfam" id="PF12728">
    <property type="entry name" value="HTH_17"/>
    <property type="match status" value="1"/>
</dbReference>
<evidence type="ECO:0000259" key="1">
    <source>
        <dbReference type="Pfam" id="PF12728"/>
    </source>
</evidence>
<comment type="caution">
    <text evidence="2">The sequence shown here is derived from an EMBL/GenBank/DDBJ whole genome shotgun (WGS) entry which is preliminary data.</text>
</comment>
<organism evidence="2 3">
    <name type="scientific">Candidatus Desantisbacteria bacterium CG23_combo_of_CG06-09_8_20_14_all_40_23</name>
    <dbReference type="NCBI Taxonomy" id="1974550"/>
    <lineage>
        <taxon>Bacteria</taxon>
        <taxon>Candidatus Desantisiibacteriota</taxon>
    </lineage>
</organism>
<proteinExistence type="predicted"/>
<dbReference type="AlphaFoldDB" id="A0A2H0A7T1"/>
<name>A0A2H0A7T1_9BACT</name>
<dbReference type="InterPro" id="IPR009061">
    <property type="entry name" value="DNA-bd_dom_put_sf"/>
</dbReference>
<dbReference type="GO" id="GO:0003677">
    <property type="term" value="F:DNA binding"/>
    <property type="evidence" value="ECO:0007669"/>
    <property type="project" value="UniProtKB-KW"/>
</dbReference>
<dbReference type="NCBIfam" id="TIGR01764">
    <property type="entry name" value="excise"/>
    <property type="match status" value="1"/>
</dbReference>
<dbReference type="InterPro" id="IPR010093">
    <property type="entry name" value="SinI_DNA-bd"/>
</dbReference>
<reference evidence="2 3" key="1">
    <citation type="submission" date="2017-09" db="EMBL/GenBank/DDBJ databases">
        <title>Depth-based differentiation of microbial function through sediment-hosted aquifers and enrichment of novel symbionts in the deep terrestrial subsurface.</title>
        <authorList>
            <person name="Probst A.J."/>
            <person name="Ladd B."/>
            <person name="Jarett J.K."/>
            <person name="Geller-Mcgrath D.E."/>
            <person name="Sieber C.M."/>
            <person name="Emerson J.B."/>
            <person name="Anantharaman K."/>
            <person name="Thomas B.C."/>
            <person name="Malmstrom R."/>
            <person name="Stieglmeier M."/>
            <person name="Klingl A."/>
            <person name="Woyke T."/>
            <person name="Ryan C.M."/>
            <person name="Banfield J.F."/>
        </authorList>
    </citation>
    <scope>NUCLEOTIDE SEQUENCE [LARGE SCALE GENOMIC DNA]</scope>
    <source>
        <strain evidence="2">CG23_combo_of_CG06-09_8_20_14_all_40_23</strain>
    </source>
</reference>
<accession>A0A2H0A7T1</accession>
<dbReference type="SUPFAM" id="SSF46955">
    <property type="entry name" value="Putative DNA-binding domain"/>
    <property type="match status" value="1"/>
</dbReference>
<dbReference type="InterPro" id="IPR041657">
    <property type="entry name" value="HTH_17"/>
</dbReference>
<dbReference type="Proteomes" id="UP000231067">
    <property type="component" value="Unassembled WGS sequence"/>
</dbReference>
<evidence type="ECO:0000313" key="2">
    <source>
        <dbReference type="EMBL" id="PIP41466.1"/>
    </source>
</evidence>
<evidence type="ECO:0000313" key="3">
    <source>
        <dbReference type="Proteomes" id="UP000231067"/>
    </source>
</evidence>
<gene>
    <name evidence="2" type="ORF">COX18_03200</name>
</gene>